<evidence type="ECO:0000256" key="5">
    <source>
        <dbReference type="ARBA" id="ARBA00022741"/>
    </source>
</evidence>
<dbReference type="GO" id="GO:0005507">
    <property type="term" value="F:copper ion binding"/>
    <property type="evidence" value="ECO:0007669"/>
    <property type="project" value="TreeGrafter"/>
</dbReference>
<proteinExistence type="inferred from homology"/>
<dbReference type="InterPro" id="IPR023298">
    <property type="entry name" value="ATPase_P-typ_TM_dom_sf"/>
</dbReference>
<feature type="transmembrane region" description="Helical" evidence="12">
    <location>
        <begin position="349"/>
        <end position="371"/>
    </location>
</feature>
<dbReference type="PANTHER" id="PTHR43520:SF8">
    <property type="entry name" value="P-TYPE CU(+) TRANSPORTER"/>
    <property type="match status" value="1"/>
</dbReference>
<dbReference type="InterPro" id="IPR023299">
    <property type="entry name" value="ATPase_P-typ_cyto_dom_N"/>
</dbReference>
<evidence type="ECO:0000256" key="7">
    <source>
        <dbReference type="ARBA" id="ARBA00022967"/>
    </source>
</evidence>
<dbReference type="GO" id="GO:0016887">
    <property type="term" value="F:ATP hydrolysis activity"/>
    <property type="evidence" value="ECO:0007669"/>
    <property type="project" value="InterPro"/>
</dbReference>
<dbReference type="NCBIfam" id="TIGR01511">
    <property type="entry name" value="ATPase-IB1_Cu"/>
    <property type="match status" value="1"/>
</dbReference>
<feature type="transmembrane region" description="Helical" evidence="12">
    <location>
        <begin position="163"/>
        <end position="183"/>
    </location>
</feature>
<feature type="transmembrane region" description="Helical" evidence="12">
    <location>
        <begin position="377"/>
        <end position="397"/>
    </location>
</feature>
<dbReference type="PANTHER" id="PTHR43520">
    <property type="entry name" value="ATP7, ISOFORM B"/>
    <property type="match status" value="1"/>
</dbReference>
<evidence type="ECO:0000256" key="1">
    <source>
        <dbReference type="ARBA" id="ARBA00004127"/>
    </source>
</evidence>
<dbReference type="NCBIfam" id="TIGR01525">
    <property type="entry name" value="ATPase-IB_hvy"/>
    <property type="match status" value="1"/>
</dbReference>
<dbReference type="GO" id="GO:0005886">
    <property type="term" value="C:plasma membrane"/>
    <property type="evidence" value="ECO:0007669"/>
    <property type="project" value="UniProtKB-SubCell"/>
</dbReference>
<protein>
    <recommendedName>
        <fullName evidence="10">P-type Cu(2+) transporter</fullName>
        <ecNumber evidence="10">7.2.2.9</ecNumber>
    </recommendedName>
</protein>
<dbReference type="GO" id="GO:0055070">
    <property type="term" value="P:copper ion homeostasis"/>
    <property type="evidence" value="ECO:0007669"/>
    <property type="project" value="TreeGrafter"/>
</dbReference>
<dbReference type="SUPFAM" id="SSF81665">
    <property type="entry name" value="Calcium ATPase, transmembrane domain M"/>
    <property type="match status" value="1"/>
</dbReference>
<dbReference type="Pfam" id="PF00122">
    <property type="entry name" value="E1-E2_ATPase"/>
    <property type="match status" value="1"/>
</dbReference>
<keyword evidence="8 12" id="KW-1133">Transmembrane helix</keyword>
<dbReference type="InterPro" id="IPR018303">
    <property type="entry name" value="ATPase_P-typ_P_site"/>
</dbReference>
<feature type="domain" description="HMA" evidence="13">
    <location>
        <begin position="16"/>
        <end position="80"/>
    </location>
</feature>
<dbReference type="Pfam" id="PF00702">
    <property type="entry name" value="Hydrolase"/>
    <property type="match status" value="1"/>
</dbReference>
<dbReference type="Proteomes" id="UP000186308">
    <property type="component" value="Unassembled WGS sequence"/>
</dbReference>
<feature type="transmembrane region" description="Helical" evidence="12">
    <location>
        <begin position="698"/>
        <end position="715"/>
    </location>
</feature>
<keyword evidence="6 12" id="KW-0067">ATP-binding</keyword>
<dbReference type="SUPFAM" id="SSF81653">
    <property type="entry name" value="Calcium ATPase, transduction domain A"/>
    <property type="match status" value="1"/>
</dbReference>
<dbReference type="OrthoDB" id="9760802at2"/>
<dbReference type="CDD" id="cd00371">
    <property type="entry name" value="HMA"/>
    <property type="match status" value="1"/>
</dbReference>
<dbReference type="InterPro" id="IPR023214">
    <property type="entry name" value="HAD_sf"/>
</dbReference>
<dbReference type="PRINTS" id="PR00943">
    <property type="entry name" value="CUATPASE"/>
</dbReference>
<dbReference type="SFLD" id="SFLDG00002">
    <property type="entry name" value="C1.7:_P-type_atpase_like"/>
    <property type="match status" value="1"/>
</dbReference>
<evidence type="ECO:0000256" key="8">
    <source>
        <dbReference type="ARBA" id="ARBA00022989"/>
    </source>
</evidence>
<dbReference type="InterPro" id="IPR044492">
    <property type="entry name" value="P_typ_ATPase_HD_dom"/>
</dbReference>
<feature type="transmembrane region" description="Helical" evidence="12">
    <location>
        <begin position="195"/>
        <end position="214"/>
    </location>
</feature>
<dbReference type="InterPro" id="IPR017969">
    <property type="entry name" value="Heavy-metal-associated_CS"/>
</dbReference>
<dbReference type="SUPFAM" id="SSF55008">
    <property type="entry name" value="HMA, heavy metal-associated domain"/>
    <property type="match status" value="1"/>
</dbReference>
<dbReference type="EMBL" id="FTNE01000002">
    <property type="protein sequence ID" value="SIQ21371.1"/>
    <property type="molecule type" value="Genomic_DNA"/>
</dbReference>
<comment type="catalytic activity">
    <reaction evidence="11">
        <text>Cu(2+)(in) + ATP + H2O = Cu(2+)(out) + ADP + phosphate + H(+)</text>
        <dbReference type="Rhea" id="RHEA:10376"/>
        <dbReference type="ChEBI" id="CHEBI:15377"/>
        <dbReference type="ChEBI" id="CHEBI:15378"/>
        <dbReference type="ChEBI" id="CHEBI:29036"/>
        <dbReference type="ChEBI" id="CHEBI:30616"/>
        <dbReference type="ChEBI" id="CHEBI:43474"/>
        <dbReference type="ChEBI" id="CHEBI:456216"/>
        <dbReference type="EC" id="7.2.2.9"/>
    </reaction>
</comment>
<evidence type="ECO:0000313" key="15">
    <source>
        <dbReference type="Proteomes" id="UP000186308"/>
    </source>
</evidence>
<dbReference type="Gene3D" id="3.30.70.100">
    <property type="match status" value="1"/>
</dbReference>
<keyword evidence="12" id="KW-1003">Cell membrane</keyword>
<dbReference type="Gene3D" id="3.40.50.1000">
    <property type="entry name" value="HAD superfamily/HAD-like"/>
    <property type="match status" value="1"/>
</dbReference>
<keyword evidence="3 12" id="KW-0812">Transmembrane</keyword>
<dbReference type="Gene3D" id="3.40.1110.10">
    <property type="entry name" value="Calcium-transporting ATPase, cytoplasmic domain N"/>
    <property type="match status" value="1"/>
</dbReference>
<comment type="caution">
    <text evidence="14">The sequence shown here is derived from an EMBL/GenBank/DDBJ whole genome shotgun (WGS) entry which is preliminary data.</text>
</comment>
<dbReference type="FunFam" id="3.30.70.100:FF:000005">
    <property type="entry name" value="Copper-exporting P-type ATPase A"/>
    <property type="match status" value="1"/>
</dbReference>
<dbReference type="EC" id="7.2.2.9" evidence="10"/>
<dbReference type="InterPro" id="IPR008250">
    <property type="entry name" value="ATPase_P-typ_transduc_dom_A_sf"/>
</dbReference>
<keyword evidence="5 12" id="KW-0547">Nucleotide-binding</keyword>
<evidence type="ECO:0000256" key="9">
    <source>
        <dbReference type="ARBA" id="ARBA00023136"/>
    </source>
</evidence>
<dbReference type="InterPro" id="IPR001757">
    <property type="entry name" value="P_typ_ATPase"/>
</dbReference>
<dbReference type="CDD" id="cd02094">
    <property type="entry name" value="P-type_ATPase_Cu-like"/>
    <property type="match status" value="1"/>
</dbReference>
<evidence type="ECO:0000256" key="4">
    <source>
        <dbReference type="ARBA" id="ARBA00022723"/>
    </source>
</evidence>
<evidence type="ECO:0000256" key="10">
    <source>
        <dbReference type="ARBA" id="ARBA00038904"/>
    </source>
</evidence>
<dbReference type="PROSITE" id="PS50846">
    <property type="entry name" value="HMA_2"/>
    <property type="match status" value="1"/>
</dbReference>
<feature type="transmembrane region" description="Helical" evidence="12">
    <location>
        <begin position="721"/>
        <end position="741"/>
    </location>
</feature>
<dbReference type="InterPro" id="IPR059000">
    <property type="entry name" value="ATPase_P-type_domA"/>
</dbReference>
<dbReference type="PROSITE" id="PS00154">
    <property type="entry name" value="ATPASE_E1_E2"/>
    <property type="match status" value="1"/>
</dbReference>
<evidence type="ECO:0000256" key="2">
    <source>
        <dbReference type="ARBA" id="ARBA00006024"/>
    </source>
</evidence>
<dbReference type="SUPFAM" id="SSF56784">
    <property type="entry name" value="HAD-like"/>
    <property type="match status" value="1"/>
</dbReference>
<evidence type="ECO:0000256" key="12">
    <source>
        <dbReference type="RuleBase" id="RU362081"/>
    </source>
</evidence>
<dbReference type="SFLD" id="SFLDF00027">
    <property type="entry name" value="p-type_atpase"/>
    <property type="match status" value="1"/>
</dbReference>
<dbReference type="SFLD" id="SFLDS00003">
    <property type="entry name" value="Haloacid_Dehalogenase"/>
    <property type="match status" value="1"/>
</dbReference>
<organism evidence="14 15">
    <name type="scientific">Acidiphilium rubrum</name>
    <dbReference type="NCBI Taxonomy" id="526"/>
    <lineage>
        <taxon>Bacteria</taxon>
        <taxon>Pseudomonadati</taxon>
        <taxon>Pseudomonadota</taxon>
        <taxon>Alphaproteobacteria</taxon>
        <taxon>Acetobacterales</taxon>
        <taxon>Acidocellaceae</taxon>
        <taxon>Acidiphilium</taxon>
    </lineage>
</organism>
<keyword evidence="15" id="KW-1185">Reference proteome</keyword>
<dbReference type="GO" id="GO:0012505">
    <property type="term" value="C:endomembrane system"/>
    <property type="evidence" value="ECO:0007669"/>
    <property type="project" value="UniProtKB-SubCell"/>
</dbReference>
<feature type="transmembrane region" description="Helical" evidence="12">
    <location>
        <begin position="133"/>
        <end position="151"/>
    </location>
</feature>
<dbReference type="NCBIfam" id="TIGR01494">
    <property type="entry name" value="ATPase_P-type"/>
    <property type="match status" value="2"/>
</dbReference>
<dbReference type="GO" id="GO:0043682">
    <property type="term" value="F:P-type divalent copper transporter activity"/>
    <property type="evidence" value="ECO:0007669"/>
    <property type="project" value="UniProtKB-EC"/>
</dbReference>
<dbReference type="GO" id="GO:0005524">
    <property type="term" value="F:ATP binding"/>
    <property type="evidence" value="ECO:0007669"/>
    <property type="project" value="UniProtKB-UniRule"/>
</dbReference>
<feature type="transmembrane region" description="Helical" evidence="12">
    <location>
        <begin position="102"/>
        <end position="121"/>
    </location>
</feature>
<keyword evidence="9 12" id="KW-0472">Membrane</keyword>
<dbReference type="InterPro" id="IPR006121">
    <property type="entry name" value="HMA_dom"/>
</dbReference>
<dbReference type="AlphaFoldDB" id="A0A8G2FF83"/>
<dbReference type="Pfam" id="PF00403">
    <property type="entry name" value="HMA"/>
    <property type="match status" value="1"/>
</dbReference>
<comment type="subcellular location">
    <subcellularLocation>
        <location evidence="12">Cell membrane</location>
    </subcellularLocation>
    <subcellularLocation>
        <location evidence="1">Endomembrane system</location>
        <topology evidence="1">Multi-pass membrane protein</topology>
    </subcellularLocation>
</comment>
<keyword evidence="7" id="KW-1278">Translocase</keyword>
<comment type="similarity">
    <text evidence="2 12">Belongs to the cation transport ATPase (P-type) (TC 3.A.3) family. Type IB subfamily.</text>
</comment>
<dbReference type="InterPro" id="IPR036163">
    <property type="entry name" value="HMA_dom_sf"/>
</dbReference>
<dbReference type="Gene3D" id="2.70.150.10">
    <property type="entry name" value="Calcium-transporting ATPase, cytoplasmic transduction domain A"/>
    <property type="match status" value="1"/>
</dbReference>
<gene>
    <name evidence="14" type="ORF">SAMN05421828_102226</name>
</gene>
<keyword evidence="4 12" id="KW-0479">Metal-binding</keyword>
<sequence>MNMLTPMPNRAAADEISVDLAIEGMTCASCSGRVERALRKLDGVGLAEVNLASETARVVARGVDAAAMIAAVERAGYGAHVIDPAGDADEAALRDRAARRDYAVLAVSAVLTAPLVIGMIADLAGARFMLPGWLALALATPVQFWIGARFYRAGYKALRAGSANMDVLVALGTSAAYGMSLYLLVRSWMIGGRPVLYFDSSTVVITLILFGKLLEQRGKRQTGAALQALTALRPERATLRAADGTERQVAVSAIRLGDLVVVKPGERIAVDGTIRAGDSAIDLSMLTGESVPVSKSVGDPVTGGAINGDGVLLVETTAVGGETTLARIIRLVESAQAGKAPIQALVDRVAAVFVPAVLVVALITLVGWLIVGATVEHAVLTAVAVLVIACPCSLGLATPTAVMAGTGVAATHGILIKDAETLERARSIDTVAFDKTGTLTEGQPAVVALEAAPGADPVALLRIAAALQQGSEHPLARAVLARATADGVQAPHAQAVKALPGRGIEGQVEGRRVVLGSSRLLTEADLDAGALADRAAALEAEGRTIAWLIDRGGVDVADAAKIIGLIAFGDAVKPTARAAVAALRAQNIRVVLLTGDNQGAAAVAAAALGIDEVMANILPEQKAAHIKRLRGDGRQVAMVGDGVNDAPALAAADLGIAMATGSDIAMHTAGITLMRGDPALVAGALDVARKTFGKIRQGLVWAFAFNVIGIPLAAFGLLNPMIAGAAMAASSVIVVTNSLLLRRWRPAAVQS</sequence>
<dbReference type="PRINTS" id="PR00119">
    <property type="entry name" value="CATATPASE"/>
</dbReference>
<dbReference type="FunFam" id="2.70.150.10:FF:000002">
    <property type="entry name" value="Copper-transporting ATPase 1, putative"/>
    <property type="match status" value="1"/>
</dbReference>
<name>A0A8G2FF83_ACIRU</name>
<reference evidence="14 15" key="1">
    <citation type="submission" date="2017-01" db="EMBL/GenBank/DDBJ databases">
        <authorList>
            <person name="Varghese N."/>
            <person name="Submissions S."/>
        </authorList>
    </citation>
    <scope>NUCLEOTIDE SEQUENCE [LARGE SCALE GENOMIC DNA]</scope>
    <source>
        <strain evidence="14 15">ATCC 35905</strain>
    </source>
</reference>
<evidence type="ECO:0000256" key="6">
    <source>
        <dbReference type="ARBA" id="ARBA00022840"/>
    </source>
</evidence>
<dbReference type="RefSeq" id="WP_029312082.1">
    <property type="nucleotide sequence ID" value="NZ_FTNE01000002.1"/>
</dbReference>
<accession>A0A8G2FF83</accession>
<evidence type="ECO:0000256" key="3">
    <source>
        <dbReference type="ARBA" id="ARBA00022692"/>
    </source>
</evidence>
<evidence type="ECO:0000313" key="14">
    <source>
        <dbReference type="EMBL" id="SIQ21371.1"/>
    </source>
</evidence>
<evidence type="ECO:0000259" key="13">
    <source>
        <dbReference type="PROSITE" id="PS50846"/>
    </source>
</evidence>
<dbReference type="InterPro" id="IPR027256">
    <property type="entry name" value="P-typ_ATPase_IB"/>
</dbReference>
<dbReference type="PROSITE" id="PS01047">
    <property type="entry name" value="HMA_1"/>
    <property type="match status" value="1"/>
</dbReference>
<dbReference type="InterPro" id="IPR036412">
    <property type="entry name" value="HAD-like_sf"/>
</dbReference>
<evidence type="ECO:0000256" key="11">
    <source>
        <dbReference type="ARBA" id="ARBA00047424"/>
    </source>
</evidence>